<dbReference type="PANTHER" id="PTHR24031">
    <property type="entry name" value="RNA HELICASE"/>
    <property type="match status" value="1"/>
</dbReference>
<dbReference type="InterPro" id="IPR014001">
    <property type="entry name" value="Helicase_ATP-bd"/>
</dbReference>
<reference evidence="9 10" key="1">
    <citation type="journal article" date="2015" name="Fungal Genet. Biol.">
        <title>Evolution of novel wood decay mechanisms in Agaricales revealed by the genome sequences of Fistulina hepatica and Cylindrobasidium torrendii.</title>
        <authorList>
            <person name="Floudas D."/>
            <person name="Held B.W."/>
            <person name="Riley R."/>
            <person name="Nagy L.G."/>
            <person name="Koehler G."/>
            <person name="Ransdell A.S."/>
            <person name="Younus H."/>
            <person name="Chow J."/>
            <person name="Chiniquy J."/>
            <person name="Lipzen A."/>
            <person name="Tritt A."/>
            <person name="Sun H."/>
            <person name="Haridas S."/>
            <person name="LaButti K."/>
            <person name="Ohm R.A."/>
            <person name="Kues U."/>
            <person name="Blanchette R.A."/>
            <person name="Grigoriev I.V."/>
            <person name="Minto R.E."/>
            <person name="Hibbett D.S."/>
        </authorList>
    </citation>
    <scope>NUCLEOTIDE SEQUENCE [LARGE SCALE GENOMIC DNA]</scope>
    <source>
        <strain evidence="9 10">FP15055 ss-10</strain>
    </source>
</reference>
<evidence type="ECO:0000259" key="7">
    <source>
        <dbReference type="PROSITE" id="PS51192"/>
    </source>
</evidence>
<dbReference type="Pfam" id="PF00270">
    <property type="entry name" value="DEAD"/>
    <property type="match status" value="1"/>
</dbReference>
<dbReference type="PROSITE" id="PS51192">
    <property type="entry name" value="HELICASE_ATP_BIND_1"/>
    <property type="match status" value="1"/>
</dbReference>
<name>A0A0D7B241_9AGAR</name>
<dbReference type="GO" id="GO:0003723">
    <property type="term" value="F:RNA binding"/>
    <property type="evidence" value="ECO:0007669"/>
    <property type="project" value="UniProtKB-UniRule"/>
</dbReference>
<proteinExistence type="inferred from homology"/>
<organism evidence="9 10">
    <name type="scientific">Cylindrobasidium torrendii FP15055 ss-10</name>
    <dbReference type="NCBI Taxonomy" id="1314674"/>
    <lineage>
        <taxon>Eukaryota</taxon>
        <taxon>Fungi</taxon>
        <taxon>Dikarya</taxon>
        <taxon>Basidiomycota</taxon>
        <taxon>Agaricomycotina</taxon>
        <taxon>Agaricomycetes</taxon>
        <taxon>Agaricomycetidae</taxon>
        <taxon>Agaricales</taxon>
        <taxon>Marasmiineae</taxon>
        <taxon>Physalacriaceae</taxon>
        <taxon>Cylindrobasidium</taxon>
    </lineage>
</organism>
<keyword evidence="2 5" id="KW-0378">Hydrolase</keyword>
<dbReference type="EMBL" id="KN880685">
    <property type="protein sequence ID" value="KIY63601.1"/>
    <property type="molecule type" value="Genomic_DNA"/>
</dbReference>
<evidence type="ECO:0000313" key="10">
    <source>
        <dbReference type="Proteomes" id="UP000054007"/>
    </source>
</evidence>
<dbReference type="OrthoDB" id="193716at2759"/>
<comment type="similarity">
    <text evidence="5">Belongs to the DEAD box helicase family.</text>
</comment>
<dbReference type="GO" id="GO:0005524">
    <property type="term" value="F:ATP binding"/>
    <property type="evidence" value="ECO:0007669"/>
    <property type="project" value="UniProtKB-UniRule"/>
</dbReference>
<evidence type="ECO:0000256" key="3">
    <source>
        <dbReference type="ARBA" id="ARBA00022840"/>
    </source>
</evidence>
<dbReference type="EC" id="3.6.4.13" evidence="5"/>
<comment type="domain">
    <text evidence="5">The Q motif is unique to and characteristic of the DEAD box family of RNA helicases and controls ATP binding and hydrolysis.</text>
</comment>
<dbReference type="GO" id="GO:0003724">
    <property type="term" value="F:RNA helicase activity"/>
    <property type="evidence" value="ECO:0007669"/>
    <property type="project" value="UniProtKB-EC"/>
</dbReference>
<dbReference type="PROSITE" id="PS51194">
    <property type="entry name" value="HELICASE_CTER"/>
    <property type="match status" value="1"/>
</dbReference>
<dbReference type="CDD" id="cd18787">
    <property type="entry name" value="SF2_C_DEAD"/>
    <property type="match status" value="1"/>
</dbReference>
<keyword evidence="5" id="KW-0347">Helicase</keyword>
<dbReference type="InterPro" id="IPR027417">
    <property type="entry name" value="P-loop_NTPase"/>
</dbReference>
<evidence type="ECO:0000256" key="1">
    <source>
        <dbReference type="ARBA" id="ARBA00022741"/>
    </source>
</evidence>
<comment type="function">
    <text evidence="5">RNA helicase.</text>
</comment>
<dbReference type="STRING" id="1314674.A0A0D7B241"/>
<feature type="compositionally biased region" description="Basic and acidic residues" evidence="6">
    <location>
        <begin position="613"/>
        <end position="695"/>
    </location>
</feature>
<keyword evidence="10" id="KW-1185">Reference proteome</keyword>
<dbReference type="InterPro" id="IPR001650">
    <property type="entry name" value="Helicase_C-like"/>
</dbReference>
<dbReference type="SUPFAM" id="SSF52540">
    <property type="entry name" value="P-loop containing nucleoside triphosphate hydrolases"/>
    <property type="match status" value="1"/>
</dbReference>
<keyword evidence="1 5" id="KW-0547">Nucleotide-binding</keyword>
<dbReference type="AlphaFoldDB" id="A0A0D7B241"/>
<dbReference type="SMART" id="SM00487">
    <property type="entry name" value="DEXDc"/>
    <property type="match status" value="1"/>
</dbReference>
<comment type="catalytic activity">
    <reaction evidence="5">
        <text>ATP + H2O = ADP + phosphate + H(+)</text>
        <dbReference type="Rhea" id="RHEA:13065"/>
        <dbReference type="ChEBI" id="CHEBI:15377"/>
        <dbReference type="ChEBI" id="CHEBI:15378"/>
        <dbReference type="ChEBI" id="CHEBI:30616"/>
        <dbReference type="ChEBI" id="CHEBI:43474"/>
        <dbReference type="ChEBI" id="CHEBI:456216"/>
        <dbReference type="EC" id="3.6.4.13"/>
    </reaction>
</comment>
<dbReference type="SMART" id="SM00490">
    <property type="entry name" value="HELICc"/>
    <property type="match status" value="1"/>
</dbReference>
<accession>A0A0D7B241</accession>
<dbReference type="Proteomes" id="UP000054007">
    <property type="component" value="Unassembled WGS sequence"/>
</dbReference>
<evidence type="ECO:0000256" key="4">
    <source>
        <dbReference type="ARBA" id="ARBA00022884"/>
    </source>
</evidence>
<protein>
    <recommendedName>
        <fullName evidence="5">ATP-dependent RNA helicase</fullName>
        <ecNumber evidence="5">3.6.4.13</ecNumber>
    </recommendedName>
</protein>
<feature type="domain" description="Helicase ATP-binding" evidence="7">
    <location>
        <begin position="81"/>
        <end position="284"/>
    </location>
</feature>
<dbReference type="Pfam" id="PF00271">
    <property type="entry name" value="Helicase_C"/>
    <property type="match status" value="1"/>
</dbReference>
<gene>
    <name evidence="9" type="ORF">CYLTODRAFT_382020</name>
</gene>
<dbReference type="GO" id="GO:0016787">
    <property type="term" value="F:hydrolase activity"/>
    <property type="evidence" value="ECO:0007669"/>
    <property type="project" value="UniProtKB-KW"/>
</dbReference>
<evidence type="ECO:0000256" key="5">
    <source>
        <dbReference type="RuleBase" id="RU365068"/>
    </source>
</evidence>
<dbReference type="InterPro" id="IPR011545">
    <property type="entry name" value="DEAD/DEAH_box_helicase_dom"/>
</dbReference>
<keyword evidence="3 5" id="KW-0067">ATP-binding</keyword>
<feature type="region of interest" description="Disordered" evidence="6">
    <location>
        <begin position="572"/>
        <end position="695"/>
    </location>
</feature>
<feature type="domain" description="Helicase C-terminal" evidence="8">
    <location>
        <begin position="310"/>
        <end position="478"/>
    </location>
</feature>
<evidence type="ECO:0000259" key="8">
    <source>
        <dbReference type="PROSITE" id="PS51194"/>
    </source>
</evidence>
<keyword evidence="4 5" id="KW-0694">RNA-binding</keyword>
<evidence type="ECO:0000256" key="2">
    <source>
        <dbReference type="ARBA" id="ARBA00022801"/>
    </source>
</evidence>
<sequence length="695" mass="77682">MLKLWRSSLGPVSRSIARPTTGYNARRWNSTESTSVLFSSVKEHMSPETYKAITETPYQHQEMTPVQAAIVPKLPQLVAPYAEDGHTRDLLVRARTGTGKTLAFLLPAIEARLRARNDAGAQAMLDMGSSGDKETAIRSWARTNIGTLILSPTRELASQLAVEASKLASHHKGFQVHLLCGGVSKDKQIKAFKNGSLDIVVATPGRLLDLIRSQPIFEDAARTTSSVIMDEADTLLDMGFRDDLDSILDCLPPSPSRQTLMFSATVSRGVEQVASAYSKNHAYIDCVGEEKPTHTSIPQFATVLPSAKEQMSHVIKLIMQDQLEHRNSKIIVFLPTTKLTQLFSSFMRRLSPKGLPVSRTSTFEMHSQLSQRQRDQTSLQFRNATEPSVLVTTDVSARGVDYPGVTRVIQVGIPASQDLYVHRIGRTGRGSATAGRGDIVLLPFEVGFLSWQLTDIPFKSLSTKQLDEQVTEAFAKFDAERPEWANARQYTEPMRPVLEQLEMTIDNMTSRLDPEAVRATVLASLGYYIAKSSELRTTKEVILAGLGTWAVEACGMPEAPRFSAGFIQSLGISAPNSRRPRPSFERDTSSWARRGRSSEPKYNRDSGFPTREGGSRERKSWGDREGSGRDESRSFNRRDDRGSSGYRAREDRGYAKREERSRGYGQREEGDREDRSYGARRDQGYERRSRREERY</sequence>
<evidence type="ECO:0000256" key="6">
    <source>
        <dbReference type="SAM" id="MobiDB-lite"/>
    </source>
</evidence>
<evidence type="ECO:0000313" key="9">
    <source>
        <dbReference type="EMBL" id="KIY63601.1"/>
    </source>
</evidence>
<dbReference type="Gene3D" id="3.40.50.300">
    <property type="entry name" value="P-loop containing nucleotide triphosphate hydrolases"/>
    <property type="match status" value="2"/>
</dbReference>